<dbReference type="EMBL" id="LCOY01000004">
    <property type="protein sequence ID" value="KKU88622.1"/>
    <property type="molecule type" value="Genomic_DNA"/>
</dbReference>
<proteinExistence type="inferred from homology"/>
<dbReference type="SUPFAM" id="SSF55681">
    <property type="entry name" value="Class II aaRS and biotin synthetases"/>
    <property type="match status" value="1"/>
</dbReference>
<comment type="caution">
    <text evidence="10">The sequence shown here is derived from an EMBL/GenBank/DDBJ whole genome shotgun (WGS) entry which is preliminary data.</text>
</comment>
<dbReference type="PRINTS" id="PR00982">
    <property type="entry name" value="TRNASYNTHLYS"/>
</dbReference>
<keyword evidence="1 7" id="KW-0436">Ligase</keyword>
<evidence type="ECO:0000313" key="11">
    <source>
        <dbReference type="Proteomes" id="UP000034739"/>
    </source>
</evidence>
<accession>A0A0G1U3I0</accession>
<dbReference type="Proteomes" id="UP000034739">
    <property type="component" value="Unassembled WGS sequence"/>
</dbReference>
<keyword evidence="7" id="KW-0648">Protein biosynthesis</keyword>
<protein>
    <recommendedName>
        <fullName evidence="7">Lysine--tRNA ligase</fullName>
        <ecNumber evidence="7">6.1.1.6</ecNumber>
    </recommendedName>
    <alternativeName>
        <fullName evidence="7">Lysyl-tRNA synthetase</fullName>
        <shortName evidence="7">LysRS</shortName>
    </alternativeName>
</protein>
<evidence type="ECO:0000256" key="3">
    <source>
        <dbReference type="ARBA" id="ARBA00022741"/>
    </source>
</evidence>
<reference evidence="10 11" key="1">
    <citation type="journal article" date="2015" name="Nature">
        <title>rRNA introns, odd ribosomes, and small enigmatic genomes across a large radiation of phyla.</title>
        <authorList>
            <person name="Brown C.T."/>
            <person name="Hug L.A."/>
            <person name="Thomas B.C."/>
            <person name="Sharon I."/>
            <person name="Castelle C.J."/>
            <person name="Singh A."/>
            <person name="Wilkins M.J."/>
            <person name="Williams K.H."/>
            <person name="Banfield J.F."/>
        </authorList>
    </citation>
    <scope>NUCLEOTIDE SEQUENCE [LARGE SCALE GENOMIC DNA]</scope>
</reference>
<dbReference type="PANTHER" id="PTHR42918:SF15">
    <property type="entry name" value="LYSINE--TRNA LIGASE, CHLOROPLASTIC_MITOCHONDRIAL"/>
    <property type="match status" value="1"/>
</dbReference>
<dbReference type="GO" id="GO:0000287">
    <property type="term" value="F:magnesium ion binding"/>
    <property type="evidence" value="ECO:0007669"/>
    <property type="project" value="UniProtKB-UniRule"/>
</dbReference>
<dbReference type="GO" id="GO:0004824">
    <property type="term" value="F:lysine-tRNA ligase activity"/>
    <property type="evidence" value="ECO:0007669"/>
    <property type="project" value="UniProtKB-UniRule"/>
</dbReference>
<dbReference type="InterPro" id="IPR045864">
    <property type="entry name" value="aa-tRNA-synth_II/BPL/LPL"/>
</dbReference>
<dbReference type="InterPro" id="IPR006195">
    <property type="entry name" value="aa-tRNA-synth_II"/>
</dbReference>
<dbReference type="InterPro" id="IPR002313">
    <property type="entry name" value="Lys-tRNA-ligase_II"/>
</dbReference>
<feature type="domain" description="Aminoacyl-transfer RNA synthetases class-II family profile" evidence="9">
    <location>
        <begin position="162"/>
        <end position="482"/>
    </location>
</feature>
<keyword evidence="2 7" id="KW-0479">Metal-binding</keyword>
<evidence type="ECO:0000259" key="9">
    <source>
        <dbReference type="PROSITE" id="PS50862"/>
    </source>
</evidence>
<dbReference type="InterPro" id="IPR012340">
    <property type="entry name" value="NA-bd_OB-fold"/>
</dbReference>
<evidence type="ECO:0000256" key="5">
    <source>
        <dbReference type="ARBA" id="ARBA00023146"/>
    </source>
</evidence>
<dbReference type="NCBIfam" id="NF001756">
    <property type="entry name" value="PRK00484.1"/>
    <property type="match status" value="1"/>
</dbReference>
<evidence type="ECO:0000256" key="2">
    <source>
        <dbReference type="ARBA" id="ARBA00022723"/>
    </source>
</evidence>
<dbReference type="InterPro" id="IPR044136">
    <property type="entry name" value="Lys-tRNA-ligase_II_N"/>
</dbReference>
<dbReference type="PANTHER" id="PTHR42918">
    <property type="entry name" value="LYSYL-TRNA SYNTHETASE"/>
    <property type="match status" value="1"/>
</dbReference>
<dbReference type="CDD" id="cd04322">
    <property type="entry name" value="LysRS_N"/>
    <property type="match status" value="1"/>
</dbReference>
<dbReference type="HAMAP" id="MF_00252">
    <property type="entry name" value="Lys_tRNA_synth_class2"/>
    <property type="match status" value="1"/>
</dbReference>
<keyword evidence="5 7" id="KW-0030">Aminoacyl-tRNA synthetase</keyword>
<keyword evidence="3 7" id="KW-0547">Nucleotide-binding</keyword>
<dbReference type="SUPFAM" id="SSF50249">
    <property type="entry name" value="Nucleic acid-binding proteins"/>
    <property type="match status" value="1"/>
</dbReference>
<keyword evidence="7 8" id="KW-0460">Magnesium</keyword>
<dbReference type="AlphaFoldDB" id="A0A0G1U3I0"/>
<dbReference type="Gene3D" id="3.30.930.10">
    <property type="entry name" value="Bira Bifunctional Protein, Domain 2"/>
    <property type="match status" value="1"/>
</dbReference>
<dbReference type="CDD" id="cd00775">
    <property type="entry name" value="LysRS_core"/>
    <property type="match status" value="1"/>
</dbReference>
<name>A0A0G1U3I0_9BACT</name>
<evidence type="ECO:0000313" key="10">
    <source>
        <dbReference type="EMBL" id="KKU88622.1"/>
    </source>
</evidence>
<dbReference type="InterPro" id="IPR018149">
    <property type="entry name" value="Lys-tRNA-synth_II_C"/>
</dbReference>
<gene>
    <name evidence="7" type="primary">lysS</name>
    <name evidence="10" type="ORF">UY16_C0004G0017</name>
</gene>
<dbReference type="GO" id="GO:0000049">
    <property type="term" value="F:tRNA binding"/>
    <property type="evidence" value="ECO:0007669"/>
    <property type="project" value="TreeGrafter"/>
</dbReference>
<evidence type="ECO:0000256" key="8">
    <source>
        <dbReference type="RuleBase" id="RU000336"/>
    </source>
</evidence>
<feature type="binding site" evidence="7">
    <location>
        <position position="401"/>
    </location>
    <ligand>
        <name>Mg(2+)</name>
        <dbReference type="ChEBI" id="CHEBI:18420"/>
        <label>2</label>
    </ligand>
</feature>
<keyword evidence="4 7" id="KW-0067">ATP-binding</keyword>
<comment type="subcellular location">
    <subcellularLocation>
        <location evidence="7">Cytoplasm</location>
    </subcellularLocation>
</comment>
<dbReference type="EC" id="6.1.1.6" evidence="7"/>
<dbReference type="PATRIC" id="fig|1618445.3.peg.163"/>
<dbReference type="Pfam" id="PF00152">
    <property type="entry name" value="tRNA-synt_2"/>
    <property type="match status" value="1"/>
</dbReference>
<evidence type="ECO:0000256" key="7">
    <source>
        <dbReference type="HAMAP-Rule" id="MF_00252"/>
    </source>
</evidence>
<dbReference type="GO" id="GO:0005829">
    <property type="term" value="C:cytosol"/>
    <property type="evidence" value="ECO:0007669"/>
    <property type="project" value="TreeGrafter"/>
</dbReference>
<evidence type="ECO:0000256" key="4">
    <source>
        <dbReference type="ARBA" id="ARBA00022840"/>
    </source>
</evidence>
<comment type="subunit">
    <text evidence="7">Homodimer.</text>
</comment>
<comment type="cofactor">
    <cofactor evidence="7 8">
        <name>Mg(2+)</name>
        <dbReference type="ChEBI" id="CHEBI:18420"/>
    </cofactor>
    <text evidence="7 8">Binds 3 Mg(2+) ions per subunit.</text>
</comment>
<feature type="binding site" evidence="7">
    <location>
        <position position="401"/>
    </location>
    <ligand>
        <name>Mg(2+)</name>
        <dbReference type="ChEBI" id="CHEBI:18420"/>
        <label>1</label>
    </ligand>
</feature>
<comment type="catalytic activity">
    <reaction evidence="6 7 8">
        <text>tRNA(Lys) + L-lysine + ATP = L-lysyl-tRNA(Lys) + AMP + diphosphate</text>
        <dbReference type="Rhea" id="RHEA:20792"/>
        <dbReference type="Rhea" id="RHEA-COMP:9696"/>
        <dbReference type="Rhea" id="RHEA-COMP:9697"/>
        <dbReference type="ChEBI" id="CHEBI:30616"/>
        <dbReference type="ChEBI" id="CHEBI:32551"/>
        <dbReference type="ChEBI" id="CHEBI:33019"/>
        <dbReference type="ChEBI" id="CHEBI:78442"/>
        <dbReference type="ChEBI" id="CHEBI:78529"/>
        <dbReference type="ChEBI" id="CHEBI:456215"/>
        <dbReference type="EC" id="6.1.1.6"/>
    </reaction>
</comment>
<dbReference type="Pfam" id="PF01336">
    <property type="entry name" value="tRNA_anti-codon"/>
    <property type="match status" value="1"/>
</dbReference>
<dbReference type="InterPro" id="IPR004365">
    <property type="entry name" value="NA-bd_OB_tRNA"/>
</dbReference>
<comment type="caution">
    <text evidence="7">Lacks conserved residue(s) required for the propagation of feature annotation.</text>
</comment>
<organism evidence="10 11">
    <name type="scientific">Candidatus Gottesmanbacteria bacterium GW2011_GWA2_47_9</name>
    <dbReference type="NCBI Taxonomy" id="1618445"/>
    <lineage>
        <taxon>Bacteria</taxon>
        <taxon>Candidatus Gottesmaniibacteriota</taxon>
    </lineage>
</organism>
<dbReference type="PROSITE" id="PS50862">
    <property type="entry name" value="AA_TRNA_LIGASE_II"/>
    <property type="match status" value="1"/>
</dbReference>
<dbReference type="GO" id="GO:0006430">
    <property type="term" value="P:lysyl-tRNA aminoacylation"/>
    <property type="evidence" value="ECO:0007669"/>
    <property type="project" value="UniProtKB-UniRule"/>
</dbReference>
<dbReference type="GO" id="GO:0005524">
    <property type="term" value="F:ATP binding"/>
    <property type="evidence" value="ECO:0007669"/>
    <property type="project" value="UniProtKB-UniRule"/>
</dbReference>
<sequence>MPTIDDLKSVRIQKLEALKKQGIDPFPATILHKHTVAKARAMIGRDAAVAGRIMGLRGHGKIFFLDIGDATGTIQVVLKSDQCDAKAFELTKFIDLGDFLAVQGEVGRTQAGEVSVFTKNFQLISKAIRPLPGEWHGLKDVEDRYRQRYVDLIVNSQVRDVFLTRSRVITYLRNYLDSDGFLEVETPVLQPIYGGAQAQPFVTHHNALDVDLYLRISDELYLKRLIVGGFDKVYEIGRDFRNEGIDRQHNPEFTMLEFYWAYTDYEALMRYTEVMLSSLIKELKGSYKLTYQGEELDFTPPWPKKTYRDVVLEYSGIDIDEADDEKKLLAAIKKKKIVLDLTGVVGFGALLDTLYKATSRPHLTGPMFLTDRPTAFVALAKRRPDDYRKTASFQLITAGKELINAYNELNDPFDQAKRWKESEKLGDMGQTEHEAFDADYIRALEYGMPPTAGWGMGVDRLVSILTDQHSLKDVILFPTLRPETSK</sequence>
<evidence type="ECO:0000256" key="6">
    <source>
        <dbReference type="ARBA" id="ARBA00048573"/>
    </source>
</evidence>
<dbReference type="Gene3D" id="2.40.50.140">
    <property type="entry name" value="Nucleic acid-binding proteins"/>
    <property type="match status" value="1"/>
</dbReference>
<comment type="similarity">
    <text evidence="7">Belongs to the class-II aminoacyl-tRNA synthetase family.</text>
</comment>
<dbReference type="InterPro" id="IPR004364">
    <property type="entry name" value="Aa-tRNA-synt_II"/>
</dbReference>
<keyword evidence="7" id="KW-0963">Cytoplasm</keyword>
<evidence type="ECO:0000256" key="1">
    <source>
        <dbReference type="ARBA" id="ARBA00022598"/>
    </source>
</evidence>
<dbReference type="NCBIfam" id="TIGR00499">
    <property type="entry name" value="lysS_bact"/>
    <property type="match status" value="1"/>
</dbReference>